<accession>A0A429G4B3</accession>
<comment type="caution">
    <text evidence="1">The sequence shown here is derived from an EMBL/GenBank/DDBJ whole genome shotgun (WGS) entry which is preliminary data.</text>
</comment>
<reference evidence="1 2" key="1">
    <citation type="submission" date="2018-10" db="EMBL/GenBank/DDBJ databases">
        <title>Co-occurring genomic capacity for anaerobic methane metabolism and dissimilatory sulfite reduction discovered in the Korarchaeota.</title>
        <authorList>
            <person name="Mckay L.J."/>
            <person name="Dlakic M."/>
            <person name="Fields M.W."/>
            <person name="Delmont T.O."/>
            <person name="Eren A.M."/>
            <person name="Jay Z.J."/>
            <person name="Klingelsmith K.B."/>
            <person name="Rusch D.B."/>
            <person name="Inskeep W.P."/>
        </authorList>
    </citation>
    <scope>NUCLEOTIDE SEQUENCE [LARGE SCALE GENOMIC DNA]</scope>
    <source>
        <strain evidence="1 2">WS</strain>
    </source>
</reference>
<evidence type="ECO:0000313" key="2">
    <source>
        <dbReference type="Proteomes" id="UP000278149"/>
    </source>
</evidence>
<name>A0A429G4B3_9CREN</name>
<proteinExistence type="predicted"/>
<dbReference type="Gene3D" id="3.30.920.30">
    <property type="entry name" value="Hypothetical protein"/>
    <property type="match status" value="1"/>
</dbReference>
<evidence type="ECO:0008006" key="3">
    <source>
        <dbReference type="Google" id="ProtNLM"/>
    </source>
</evidence>
<dbReference type="SUPFAM" id="SSF54786">
    <property type="entry name" value="YcfA/nrd intein domain"/>
    <property type="match status" value="1"/>
</dbReference>
<dbReference type="EMBL" id="RCOR01000027">
    <property type="protein sequence ID" value="RSN68626.1"/>
    <property type="molecule type" value="Genomic_DNA"/>
</dbReference>
<dbReference type="Proteomes" id="UP000278149">
    <property type="component" value="Unassembled WGS sequence"/>
</dbReference>
<dbReference type="AlphaFoldDB" id="A0A429G4B3"/>
<evidence type="ECO:0000313" key="1">
    <source>
        <dbReference type="EMBL" id="RSN68626.1"/>
    </source>
</evidence>
<sequence length="56" mass="6260">MYLTDGKHKITVPKHDPIKRGTLLSIIYQSGLTKEEFFEAAKGVIDSVSALKKLRS</sequence>
<protein>
    <recommendedName>
        <fullName evidence="3">Type II toxin-antitoxin system HicA family toxin</fullName>
    </recommendedName>
</protein>
<dbReference type="InterPro" id="IPR038570">
    <property type="entry name" value="HicA_sf"/>
</dbReference>
<organism evidence="1 2">
    <name type="scientific">Candidatus Korarchaeum cryptofilum</name>
    <dbReference type="NCBI Taxonomy" id="498846"/>
    <lineage>
        <taxon>Archaea</taxon>
        <taxon>Thermoproteota</taxon>
        <taxon>Candidatus Korarchaeia</taxon>
        <taxon>Candidatus Korarchaeales</taxon>
        <taxon>Candidatus Korarchaeaceae</taxon>
        <taxon>Candidatus Korarchaeum</taxon>
    </lineage>
</organism>
<gene>
    <name evidence="1" type="ORF">D9Q81_05790</name>
</gene>